<keyword evidence="4" id="KW-0548">Nucleotidyltransferase</keyword>
<dbReference type="EMBL" id="BKCJ010006664">
    <property type="protein sequence ID" value="GEU73317.1"/>
    <property type="molecule type" value="Genomic_DNA"/>
</dbReference>
<organism evidence="4">
    <name type="scientific">Tanacetum cinerariifolium</name>
    <name type="common">Dalmatian daisy</name>
    <name type="synonym">Chrysanthemum cinerariifolium</name>
    <dbReference type="NCBI Taxonomy" id="118510"/>
    <lineage>
        <taxon>Eukaryota</taxon>
        <taxon>Viridiplantae</taxon>
        <taxon>Streptophyta</taxon>
        <taxon>Embryophyta</taxon>
        <taxon>Tracheophyta</taxon>
        <taxon>Spermatophyta</taxon>
        <taxon>Magnoliopsida</taxon>
        <taxon>eudicotyledons</taxon>
        <taxon>Gunneridae</taxon>
        <taxon>Pentapetalae</taxon>
        <taxon>asterids</taxon>
        <taxon>campanulids</taxon>
        <taxon>Asterales</taxon>
        <taxon>Asteraceae</taxon>
        <taxon>Asteroideae</taxon>
        <taxon>Anthemideae</taxon>
        <taxon>Anthemidinae</taxon>
        <taxon>Tanacetum</taxon>
    </lineage>
</organism>
<evidence type="ECO:0000259" key="3">
    <source>
        <dbReference type="PROSITE" id="PS50158"/>
    </source>
</evidence>
<gene>
    <name evidence="4" type="ORF">Tci_045295</name>
</gene>
<dbReference type="AlphaFoldDB" id="A0A6L2MJ85"/>
<feature type="region of interest" description="Disordered" evidence="2">
    <location>
        <begin position="694"/>
        <end position="768"/>
    </location>
</feature>
<comment type="caution">
    <text evidence="4">The sequence shown here is derived from an EMBL/GenBank/DDBJ whole genome shotgun (WGS) entry which is preliminary data.</text>
</comment>
<keyword evidence="4" id="KW-0695">RNA-directed DNA polymerase</keyword>
<dbReference type="InterPro" id="IPR001878">
    <property type="entry name" value="Znf_CCHC"/>
</dbReference>
<keyword evidence="4" id="KW-0808">Transferase</keyword>
<keyword evidence="1" id="KW-0862">Zinc</keyword>
<reference evidence="4" key="1">
    <citation type="journal article" date="2019" name="Sci. Rep.">
        <title>Draft genome of Tanacetum cinerariifolium, the natural source of mosquito coil.</title>
        <authorList>
            <person name="Yamashiro T."/>
            <person name="Shiraishi A."/>
            <person name="Satake H."/>
            <person name="Nakayama K."/>
        </authorList>
    </citation>
    <scope>NUCLEOTIDE SEQUENCE</scope>
</reference>
<dbReference type="PROSITE" id="PS50158">
    <property type="entry name" value="ZF_CCHC"/>
    <property type="match status" value="1"/>
</dbReference>
<protein>
    <submittedName>
        <fullName evidence="4">Ribonuclease H-like domain, reverse transcriptase, RNA-dependent DNA polymerase</fullName>
    </submittedName>
</protein>
<evidence type="ECO:0000313" key="4">
    <source>
        <dbReference type="EMBL" id="GEU73317.1"/>
    </source>
</evidence>
<evidence type="ECO:0000256" key="2">
    <source>
        <dbReference type="SAM" id="MobiDB-lite"/>
    </source>
</evidence>
<sequence>MRMEQYLTFTDHALWEVIVNGDSVSSVASASTEGPIPPKTAKQKIARKNELKAKSTLMLAIPDEHLLKFHACFRSSSVNLKFMLDNEDFEQIDTDDLEEMDLKWRGHFASECRAPKKQGNRNRDAPTRNAPVDTSTTNALVVQDGIGGYDWSFQAEEELTNFALMAHISSSLSSDSEVHTFSKECLKSYNALQKDDGDDNQVNDRFKKGEGYHAVLLPYIRNYMPPRVDLSFAGLDNSVFKSKVSETIISVSKIETNASKTSNDSLEKPKTIRSSAPIIEDLESDIEDENVFETKESLRGNKRNWKNLMTQRLGDNFEFKNKACYECGSFNHLIKDCDSYKKKMVEKLVWNNARRVNHQNSQRLSHPRLKRNFVPKAVLTNSSLKTLNTARQTSSRVAVSVNTARPINTTYPRSTMNGARPALNIFNKVHSHDRRPFNKFTTNKNSTLNQKVNTIKGNGTTAGSKAVVSNKGNEANAVKALTCWIWRPKQKVLDHVSRHNGALMNFKRFDYVDAQGKSKSDEEIDCGYVSFGGEPKGGKVTDTKCVVLSPNFKLLDESQVLLRVPRKKNMYSVDLRNVVLSRGLTCLFAKATLDVYNLWHRRLWVLVVKPHNTTSYELFLGRKPALSFMRPFGCPVTILNTLDHLGNQTNGNAGTKANIDAGQAKKKIVSGLQYVLLPLLTSNSQGLKSLEDEVADDAGKKSTKVPRKENEVQDPAKEGDKNNQEKDVRDQEEATRKQFEQESKRLLGRERTQRNEFENLPTDPLMPDLEDTADIGIFSGAYDDEVEGAVADFNNLELTAIVSPFSTTRIHKDHPKEQIIGDRILAPQTRRMTKIYQENAMMDVKSAFLYDTIEEEVYVCQPLGFEDPHFPNKVYKSLKDNAQEVPDEFYGGAHFLLRVAIKTASIPIEITKALLKDEEVVDVDVHLYKLMIGSLMYLTASRLYIMFAICACARFHVKPKVSYLYAVKRIFRYLKGQPKLGLWYPRDSSFDLEAFSYSDYAGASLDKRSTIKGCQFLEKPVEIEGFEHIVDFLNANPTKYALTVNLTIYTSCIQQFWDSAKVKTVNEDVQIRDLIDGKKIIVTEASIRRDL</sequence>
<dbReference type="PANTHER" id="PTHR11439:SF495">
    <property type="entry name" value="REVERSE TRANSCRIPTASE, RNA-DEPENDENT DNA POLYMERASE-RELATED"/>
    <property type="match status" value="1"/>
</dbReference>
<keyword evidence="1" id="KW-0863">Zinc-finger</keyword>
<accession>A0A6L2MJ85</accession>
<dbReference type="GO" id="GO:0003676">
    <property type="term" value="F:nucleic acid binding"/>
    <property type="evidence" value="ECO:0007669"/>
    <property type="project" value="InterPro"/>
</dbReference>
<dbReference type="Pfam" id="PF00098">
    <property type="entry name" value="zf-CCHC"/>
    <property type="match status" value="1"/>
</dbReference>
<evidence type="ECO:0000256" key="1">
    <source>
        <dbReference type="PROSITE-ProRule" id="PRU00047"/>
    </source>
</evidence>
<name>A0A6L2MJ85_TANCI</name>
<dbReference type="GO" id="GO:0008270">
    <property type="term" value="F:zinc ion binding"/>
    <property type="evidence" value="ECO:0007669"/>
    <property type="project" value="UniProtKB-KW"/>
</dbReference>
<keyword evidence="1" id="KW-0479">Metal-binding</keyword>
<dbReference type="GO" id="GO:0003964">
    <property type="term" value="F:RNA-directed DNA polymerase activity"/>
    <property type="evidence" value="ECO:0007669"/>
    <property type="project" value="UniProtKB-KW"/>
</dbReference>
<dbReference type="PANTHER" id="PTHR11439">
    <property type="entry name" value="GAG-POL-RELATED RETROTRANSPOSON"/>
    <property type="match status" value="1"/>
</dbReference>
<feature type="domain" description="CCHC-type" evidence="3">
    <location>
        <begin position="324"/>
        <end position="337"/>
    </location>
</feature>
<feature type="compositionally biased region" description="Basic and acidic residues" evidence="2">
    <location>
        <begin position="706"/>
        <end position="757"/>
    </location>
</feature>
<feature type="region of interest" description="Disordered" evidence="2">
    <location>
        <begin position="113"/>
        <end position="133"/>
    </location>
</feature>
<proteinExistence type="predicted"/>